<dbReference type="AlphaFoldDB" id="A0A934SRN0"/>
<feature type="transmembrane region" description="Helical" evidence="1">
    <location>
        <begin position="127"/>
        <end position="150"/>
    </location>
</feature>
<accession>A0A934SRN0</accession>
<name>A0A934SRN0_9BURK</name>
<reference evidence="2" key="1">
    <citation type="submission" date="2021-01" db="EMBL/GenBank/DDBJ databases">
        <title>Genome sequence of strain Noviherbaspirillum sp. DKR-6.</title>
        <authorList>
            <person name="Chaudhary D.K."/>
        </authorList>
    </citation>
    <scope>NUCLEOTIDE SEQUENCE</scope>
    <source>
        <strain evidence="2">DKR-6</strain>
    </source>
</reference>
<evidence type="ECO:0000313" key="2">
    <source>
        <dbReference type="EMBL" id="MBK4734013.1"/>
    </source>
</evidence>
<protein>
    <recommendedName>
        <fullName evidence="4">MotA/TolQ/ExbB proton channel domain-containing protein</fullName>
    </recommendedName>
</protein>
<evidence type="ECO:0008006" key="4">
    <source>
        <dbReference type="Google" id="ProtNLM"/>
    </source>
</evidence>
<keyword evidence="1" id="KW-0472">Membrane</keyword>
<feature type="transmembrane region" description="Helical" evidence="1">
    <location>
        <begin position="12"/>
        <end position="38"/>
    </location>
</feature>
<sequence length="222" mass="23552">MPVASAAPDTLFHAWLAFAGVLLFAAALLWQTGVWAMLADADPTGITLLIIAVFTGSTAWCGMRCRALCRERAQLNAWRRASIAPEHGGSIDAYLRDLAAPDADASSRTALAEVLAERLHGPSDTAWWVNGIQIKLGLLGKVIGFSILAMQLSRIENFDPAQTQHLLKTLTGGLGIALLTTAVGLVANMLLGLQLTRIDRCCDGLIADAMQFAETGGNGRNA</sequence>
<feature type="transmembrane region" description="Helical" evidence="1">
    <location>
        <begin position="170"/>
        <end position="191"/>
    </location>
</feature>
<keyword evidence="3" id="KW-1185">Reference proteome</keyword>
<comment type="caution">
    <text evidence="2">The sequence shown here is derived from an EMBL/GenBank/DDBJ whole genome shotgun (WGS) entry which is preliminary data.</text>
</comment>
<feature type="transmembrane region" description="Helical" evidence="1">
    <location>
        <begin position="44"/>
        <end position="63"/>
    </location>
</feature>
<proteinExistence type="predicted"/>
<evidence type="ECO:0000256" key="1">
    <source>
        <dbReference type="SAM" id="Phobius"/>
    </source>
</evidence>
<gene>
    <name evidence="2" type="ORF">JJB74_05255</name>
</gene>
<organism evidence="2 3">
    <name type="scientific">Noviherbaspirillum pedocola</name>
    <dbReference type="NCBI Taxonomy" id="2801341"/>
    <lineage>
        <taxon>Bacteria</taxon>
        <taxon>Pseudomonadati</taxon>
        <taxon>Pseudomonadota</taxon>
        <taxon>Betaproteobacteria</taxon>
        <taxon>Burkholderiales</taxon>
        <taxon>Oxalobacteraceae</taxon>
        <taxon>Noviherbaspirillum</taxon>
    </lineage>
</organism>
<evidence type="ECO:0000313" key="3">
    <source>
        <dbReference type="Proteomes" id="UP000622890"/>
    </source>
</evidence>
<dbReference type="Proteomes" id="UP000622890">
    <property type="component" value="Unassembled WGS sequence"/>
</dbReference>
<keyword evidence="1" id="KW-1133">Transmembrane helix</keyword>
<keyword evidence="1" id="KW-0812">Transmembrane</keyword>
<dbReference type="EMBL" id="JAEPBG010000002">
    <property type="protein sequence ID" value="MBK4734013.1"/>
    <property type="molecule type" value="Genomic_DNA"/>
</dbReference>